<dbReference type="PROSITE" id="PS51746">
    <property type="entry name" value="PPM_2"/>
    <property type="match status" value="1"/>
</dbReference>
<name>A0ABU8MVS1_9PSEU</name>
<dbReference type="Pfam" id="PF13672">
    <property type="entry name" value="PP2C_2"/>
    <property type="match status" value="1"/>
</dbReference>
<feature type="domain" description="PPM-type phosphatase" evidence="2">
    <location>
        <begin position="155"/>
        <end position="409"/>
    </location>
</feature>
<evidence type="ECO:0000313" key="4">
    <source>
        <dbReference type="Proteomes" id="UP001385809"/>
    </source>
</evidence>
<proteinExistence type="predicted"/>
<organism evidence="3 4">
    <name type="scientific">Actinomycetospora aurantiaca</name>
    <dbReference type="NCBI Taxonomy" id="3129233"/>
    <lineage>
        <taxon>Bacteria</taxon>
        <taxon>Bacillati</taxon>
        <taxon>Actinomycetota</taxon>
        <taxon>Actinomycetes</taxon>
        <taxon>Pseudonocardiales</taxon>
        <taxon>Pseudonocardiaceae</taxon>
        <taxon>Actinomycetospora</taxon>
    </lineage>
</organism>
<dbReference type="EMBL" id="JBBEGN010000022">
    <property type="protein sequence ID" value="MEJ2871397.1"/>
    <property type="molecule type" value="Genomic_DNA"/>
</dbReference>
<feature type="region of interest" description="Disordered" evidence="1">
    <location>
        <begin position="43"/>
        <end position="96"/>
    </location>
</feature>
<dbReference type="Gene3D" id="3.60.40.10">
    <property type="entry name" value="PPM-type phosphatase domain"/>
    <property type="match status" value="1"/>
</dbReference>
<dbReference type="CDD" id="cd00143">
    <property type="entry name" value="PP2Cc"/>
    <property type="match status" value="1"/>
</dbReference>
<evidence type="ECO:0000259" key="2">
    <source>
        <dbReference type="PROSITE" id="PS51746"/>
    </source>
</evidence>
<comment type="caution">
    <text evidence="3">The sequence shown here is derived from an EMBL/GenBank/DDBJ whole genome shotgun (WGS) entry which is preliminary data.</text>
</comment>
<keyword evidence="4" id="KW-1185">Reference proteome</keyword>
<evidence type="ECO:0000313" key="3">
    <source>
        <dbReference type="EMBL" id="MEJ2871397.1"/>
    </source>
</evidence>
<feature type="region of interest" description="Disordered" evidence="1">
    <location>
        <begin position="127"/>
        <end position="149"/>
    </location>
</feature>
<evidence type="ECO:0000256" key="1">
    <source>
        <dbReference type="SAM" id="MobiDB-lite"/>
    </source>
</evidence>
<dbReference type="SMART" id="SM00331">
    <property type="entry name" value="PP2C_SIG"/>
    <property type="match status" value="1"/>
</dbReference>
<feature type="compositionally biased region" description="Basic and acidic residues" evidence="1">
    <location>
        <begin position="70"/>
        <end position="82"/>
    </location>
</feature>
<dbReference type="InterPro" id="IPR001932">
    <property type="entry name" value="PPM-type_phosphatase-like_dom"/>
</dbReference>
<reference evidence="3 4" key="1">
    <citation type="submission" date="2024-03" db="EMBL/GenBank/DDBJ databases">
        <title>Actinomycetospora sp. OC33-EN08, a novel actinomycete isolated from wild orchid (Aerides multiflora).</title>
        <authorList>
            <person name="Suriyachadkun C."/>
        </authorList>
    </citation>
    <scope>NUCLEOTIDE SEQUENCE [LARGE SCALE GENOMIC DNA]</scope>
    <source>
        <strain evidence="3 4">OC33-EN08</strain>
    </source>
</reference>
<dbReference type="RefSeq" id="WP_337697966.1">
    <property type="nucleotide sequence ID" value="NZ_JBBEGN010000022.1"/>
</dbReference>
<feature type="region of interest" description="Disordered" evidence="1">
    <location>
        <begin position="1"/>
        <end position="22"/>
    </location>
</feature>
<gene>
    <name evidence="3" type="ORF">WCD74_26805</name>
</gene>
<dbReference type="InterPro" id="IPR036457">
    <property type="entry name" value="PPM-type-like_dom_sf"/>
</dbReference>
<dbReference type="SUPFAM" id="SSF81606">
    <property type="entry name" value="PP2C-like"/>
    <property type="match status" value="1"/>
</dbReference>
<dbReference type="Proteomes" id="UP001385809">
    <property type="component" value="Unassembled WGS sequence"/>
</dbReference>
<protein>
    <submittedName>
        <fullName evidence="3">PP2C family serine/threonine-protein phosphatase</fullName>
    </submittedName>
</protein>
<sequence>MTAADAQRSGAGPSMAAGAVCSSCGELGEPGDRFCEGCGLALPETVGPPPETRPGTRARPVTARVATGPRAERDGEGHDHGSVDGTVDGTGAAGGRGAPCAACGEGTIANQDEHADRGFCDDCGRPTEDTDGTDGDGAGTVPPGSRDHAAHAVEGAAAVTDLGRVRAANEDAYGLARLPLAGGAGDLVVGVVCDGVASVPGSEAASVTACAAVLDTARDALAHPDHGDPELAPTGGVDLTELAYVCADQAIDAVSALAGRDSPACTYVSALVAAEVLVIAWIGDSRAYWLTPDEPAASAVLTTDDSWAAEAVAIGLLDAETAYADPRAHAITRWVAADGPPGPAHVVAHAADRPGIVLICSDGLWNHVPAPSDLARLVASTPPRTAAAMLEAALDDGGTDNTTLVVIDVGYWSDLPGRSPIEDREAP</sequence>
<dbReference type="SMART" id="SM00332">
    <property type="entry name" value="PP2Cc"/>
    <property type="match status" value="1"/>
</dbReference>
<accession>A0ABU8MVS1</accession>